<accession>A0A0F9N599</accession>
<evidence type="ECO:0000313" key="1">
    <source>
        <dbReference type="EMBL" id="KKN06987.1"/>
    </source>
</evidence>
<reference evidence="1" key="1">
    <citation type="journal article" date="2015" name="Nature">
        <title>Complex archaea that bridge the gap between prokaryotes and eukaryotes.</title>
        <authorList>
            <person name="Spang A."/>
            <person name="Saw J.H."/>
            <person name="Jorgensen S.L."/>
            <person name="Zaremba-Niedzwiedzka K."/>
            <person name="Martijn J."/>
            <person name="Lind A.E."/>
            <person name="van Eijk R."/>
            <person name="Schleper C."/>
            <person name="Guy L."/>
            <person name="Ettema T.J."/>
        </authorList>
    </citation>
    <scope>NUCLEOTIDE SEQUENCE</scope>
</reference>
<organism evidence="1">
    <name type="scientific">marine sediment metagenome</name>
    <dbReference type="NCBI Taxonomy" id="412755"/>
    <lineage>
        <taxon>unclassified sequences</taxon>
        <taxon>metagenomes</taxon>
        <taxon>ecological metagenomes</taxon>
    </lineage>
</organism>
<dbReference type="AlphaFoldDB" id="A0A0F9N599"/>
<dbReference type="EMBL" id="LAZR01004620">
    <property type="protein sequence ID" value="KKN06987.1"/>
    <property type="molecule type" value="Genomic_DNA"/>
</dbReference>
<name>A0A0F9N599_9ZZZZ</name>
<comment type="caution">
    <text evidence="1">The sequence shown here is derived from an EMBL/GenBank/DDBJ whole genome shotgun (WGS) entry which is preliminary data.</text>
</comment>
<gene>
    <name evidence="1" type="ORF">LCGC14_1071770</name>
</gene>
<sequence length="50" mass="5807">MKEKLIKTYMDGNLWCAVYDDFINLQESPAGFGKRKLEAIKELLIETDNL</sequence>
<proteinExistence type="predicted"/>
<protein>
    <submittedName>
        <fullName evidence="1">Uncharacterized protein</fullName>
    </submittedName>
</protein>